<dbReference type="SUPFAM" id="SSF54637">
    <property type="entry name" value="Thioesterase/thiol ester dehydrase-isomerase"/>
    <property type="match status" value="1"/>
</dbReference>
<dbReference type="CDD" id="cd00586">
    <property type="entry name" value="4HBT"/>
    <property type="match status" value="1"/>
</dbReference>
<gene>
    <name evidence="2" type="ORF">GCM10023167_19350</name>
</gene>
<evidence type="ECO:0000313" key="3">
    <source>
        <dbReference type="Proteomes" id="UP001500642"/>
    </source>
</evidence>
<feature type="compositionally biased region" description="Basic and acidic residues" evidence="1">
    <location>
        <begin position="113"/>
        <end position="126"/>
    </location>
</feature>
<dbReference type="RefSeq" id="WP_345031697.1">
    <property type="nucleotide sequence ID" value="NZ_BAABGL010000014.1"/>
</dbReference>
<reference evidence="3" key="1">
    <citation type="journal article" date="2019" name="Int. J. Syst. Evol. Microbiol.">
        <title>The Global Catalogue of Microorganisms (GCM) 10K type strain sequencing project: providing services to taxonomists for standard genome sequencing and annotation.</title>
        <authorList>
            <consortium name="The Broad Institute Genomics Platform"/>
            <consortium name="The Broad Institute Genome Sequencing Center for Infectious Disease"/>
            <person name="Wu L."/>
            <person name="Ma J."/>
        </authorList>
    </citation>
    <scope>NUCLEOTIDE SEQUENCE [LARGE SCALE GENOMIC DNA]</scope>
    <source>
        <strain evidence="3">JCM 17808</strain>
    </source>
</reference>
<dbReference type="Gene3D" id="3.10.129.10">
    <property type="entry name" value="Hotdog Thioesterase"/>
    <property type="match status" value="1"/>
</dbReference>
<feature type="region of interest" description="Disordered" evidence="1">
    <location>
        <begin position="113"/>
        <end position="141"/>
    </location>
</feature>
<proteinExistence type="predicted"/>
<accession>A0ABP8JJC6</accession>
<dbReference type="Proteomes" id="UP001500642">
    <property type="component" value="Unassembled WGS sequence"/>
</dbReference>
<keyword evidence="3" id="KW-1185">Reference proteome</keyword>
<comment type="caution">
    <text evidence="2">The sequence shown here is derived from an EMBL/GenBank/DDBJ whole genome shotgun (WGS) entry which is preliminary data.</text>
</comment>
<evidence type="ECO:0000313" key="2">
    <source>
        <dbReference type="EMBL" id="GAA4391777.1"/>
    </source>
</evidence>
<evidence type="ECO:0000256" key="1">
    <source>
        <dbReference type="SAM" id="MobiDB-lite"/>
    </source>
</evidence>
<dbReference type="EMBL" id="BAABGL010000014">
    <property type="protein sequence ID" value="GAA4391777.1"/>
    <property type="molecule type" value="Genomic_DNA"/>
</dbReference>
<protein>
    <submittedName>
        <fullName evidence="2">Thioesterase family protein</fullName>
    </submittedName>
</protein>
<organism evidence="2 3">
    <name type="scientific">Brevibacterium pityocampae</name>
    <dbReference type="NCBI Taxonomy" id="506594"/>
    <lineage>
        <taxon>Bacteria</taxon>
        <taxon>Bacillati</taxon>
        <taxon>Actinomycetota</taxon>
        <taxon>Actinomycetes</taxon>
        <taxon>Micrococcales</taxon>
        <taxon>Brevibacteriaceae</taxon>
        <taxon>Brevibacterium</taxon>
    </lineage>
</organism>
<sequence length="141" mass="15590">MTTHIIDVPLRWRDLDTNGHVYHGTYLTLLDEARSTWLRSGLALAGADSHLIARLEIDYVSELTVDAGTVAVECAIERLGTTSLRTAETMRTPDGTVVARSHAVVVFWDRETRRSAPPSAEDRARLEAALADQQAQPPVER</sequence>
<dbReference type="Pfam" id="PF13279">
    <property type="entry name" value="4HBT_2"/>
    <property type="match status" value="1"/>
</dbReference>
<name>A0ABP8JJC6_9MICO</name>
<dbReference type="InterPro" id="IPR029069">
    <property type="entry name" value="HotDog_dom_sf"/>
</dbReference>